<organism evidence="3 4">
    <name type="scientific">Luteolibacter flavescens</name>
    <dbReference type="NCBI Taxonomy" id="1859460"/>
    <lineage>
        <taxon>Bacteria</taxon>
        <taxon>Pseudomonadati</taxon>
        <taxon>Verrucomicrobiota</taxon>
        <taxon>Verrucomicrobiia</taxon>
        <taxon>Verrucomicrobiales</taxon>
        <taxon>Verrucomicrobiaceae</taxon>
        <taxon>Luteolibacter</taxon>
    </lineage>
</organism>
<protein>
    <submittedName>
        <fullName evidence="3">Uncharacterized protein</fullName>
    </submittedName>
</protein>
<name>A0ABT3FTS6_9BACT</name>
<feature type="compositionally biased region" description="Pro residues" evidence="1">
    <location>
        <begin position="194"/>
        <end position="204"/>
    </location>
</feature>
<feature type="region of interest" description="Disordered" evidence="1">
    <location>
        <begin position="168"/>
        <end position="204"/>
    </location>
</feature>
<proteinExistence type="predicted"/>
<keyword evidence="2" id="KW-0732">Signal</keyword>
<evidence type="ECO:0000256" key="1">
    <source>
        <dbReference type="SAM" id="MobiDB-lite"/>
    </source>
</evidence>
<feature type="signal peptide" evidence="2">
    <location>
        <begin position="1"/>
        <end position="21"/>
    </location>
</feature>
<accession>A0ABT3FTS6</accession>
<evidence type="ECO:0000313" key="3">
    <source>
        <dbReference type="EMBL" id="MCW1886837.1"/>
    </source>
</evidence>
<dbReference type="Proteomes" id="UP001207930">
    <property type="component" value="Unassembled WGS sequence"/>
</dbReference>
<feature type="chain" id="PRO_5047018996" evidence="2">
    <location>
        <begin position="22"/>
        <end position="204"/>
    </location>
</feature>
<evidence type="ECO:0000256" key="2">
    <source>
        <dbReference type="SAM" id="SignalP"/>
    </source>
</evidence>
<keyword evidence="4" id="KW-1185">Reference proteome</keyword>
<dbReference type="EMBL" id="JAPDDS010000012">
    <property type="protein sequence ID" value="MCW1886837.1"/>
    <property type="molecule type" value="Genomic_DNA"/>
</dbReference>
<evidence type="ECO:0000313" key="4">
    <source>
        <dbReference type="Proteomes" id="UP001207930"/>
    </source>
</evidence>
<sequence>MTCPTFLLLLAALFAIPVASAINPSIPLDQFDEARGFTSVQAFNDPKSGFTEYRIILNPAKFLSHFSNAFPGRVTAVDITLRGERSQEFKGLTVELGSSVSEVEEFPIIFSIPTSDLGRYELEFQCSIPFAVDEPPIVGGAMFHASLAKFRRAPSTIREDHPVWKEMEAKRLKSPSSLDQSGADFGGPTKRIEPPPPATNPSSR</sequence>
<dbReference type="RefSeq" id="WP_264502790.1">
    <property type="nucleotide sequence ID" value="NZ_JAPDDS010000012.1"/>
</dbReference>
<reference evidence="3 4" key="1">
    <citation type="submission" date="2022-10" db="EMBL/GenBank/DDBJ databases">
        <title>Luteolibacter flavescens strain MCCC 1K03193, whole genome shotgun sequencing project.</title>
        <authorList>
            <person name="Zhao G."/>
            <person name="Shen L."/>
        </authorList>
    </citation>
    <scope>NUCLEOTIDE SEQUENCE [LARGE SCALE GENOMIC DNA]</scope>
    <source>
        <strain evidence="3 4">MCCC 1K03193</strain>
    </source>
</reference>
<gene>
    <name evidence="3" type="ORF">OKA04_19005</name>
</gene>
<comment type="caution">
    <text evidence="3">The sequence shown here is derived from an EMBL/GenBank/DDBJ whole genome shotgun (WGS) entry which is preliminary data.</text>
</comment>